<dbReference type="EMBL" id="DQZW01000341">
    <property type="protein sequence ID" value="HDL90673.1"/>
    <property type="molecule type" value="Genomic_DNA"/>
</dbReference>
<evidence type="ECO:0000256" key="6">
    <source>
        <dbReference type="ARBA" id="ARBA00022977"/>
    </source>
</evidence>
<dbReference type="GO" id="GO:0004789">
    <property type="term" value="F:thiamine-phosphate diphosphorylase activity"/>
    <property type="evidence" value="ECO:0007669"/>
    <property type="project" value="UniProtKB-UniRule"/>
</dbReference>
<evidence type="ECO:0000256" key="5">
    <source>
        <dbReference type="ARBA" id="ARBA00022842"/>
    </source>
</evidence>
<gene>
    <name evidence="10 14" type="primary">thiE</name>
    <name evidence="14" type="ORF">ENG14_07195</name>
</gene>
<feature type="binding site" evidence="10">
    <location>
        <begin position="192"/>
        <end position="193"/>
    </location>
    <ligand>
        <name>2-[(2R,5Z)-2-carboxy-4-methylthiazol-5(2H)-ylidene]ethyl phosphate</name>
        <dbReference type="ChEBI" id="CHEBI:62899"/>
    </ligand>
</feature>
<dbReference type="PANTHER" id="PTHR20857:SF15">
    <property type="entry name" value="THIAMINE-PHOSPHATE SYNTHASE"/>
    <property type="match status" value="1"/>
</dbReference>
<comment type="catalytic activity">
    <reaction evidence="7 10 11">
        <text>4-methyl-5-(2-phosphooxyethyl)-thiazole + 4-amino-2-methyl-5-(diphosphooxymethyl)pyrimidine + H(+) = thiamine phosphate + diphosphate</text>
        <dbReference type="Rhea" id="RHEA:22328"/>
        <dbReference type="ChEBI" id="CHEBI:15378"/>
        <dbReference type="ChEBI" id="CHEBI:33019"/>
        <dbReference type="ChEBI" id="CHEBI:37575"/>
        <dbReference type="ChEBI" id="CHEBI:57841"/>
        <dbReference type="ChEBI" id="CHEBI:58296"/>
        <dbReference type="EC" id="2.5.1.3"/>
    </reaction>
</comment>
<reference evidence="14" key="1">
    <citation type="journal article" date="2020" name="mSystems">
        <title>Genome- and Community-Level Interaction Insights into Carbon Utilization and Element Cycling Functions of Hydrothermarchaeota in Hydrothermal Sediment.</title>
        <authorList>
            <person name="Zhou Z."/>
            <person name="Liu Y."/>
            <person name="Xu W."/>
            <person name="Pan J."/>
            <person name="Luo Z.H."/>
            <person name="Li M."/>
        </authorList>
    </citation>
    <scope>NUCLEOTIDE SEQUENCE [LARGE SCALE GENOMIC DNA]</scope>
    <source>
        <strain evidence="14">HyVt-19</strain>
    </source>
</reference>
<name>A0A7C0WU23_9BACT</name>
<organism evidence="14">
    <name type="scientific">Thermodesulforhabdus norvegica</name>
    <dbReference type="NCBI Taxonomy" id="39841"/>
    <lineage>
        <taxon>Bacteria</taxon>
        <taxon>Pseudomonadati</taxon>
        <taxon>Thermodesulfobacteriota</taxon>
        <taxon>Syntrophobacteria</taxon>
        <taxon>Syntrophobacterales</taxon>
        <taxon>Thermodesulforhabdaceae</taxon>
        <taxon>Thermodesulforhabdus</taxon>
    </lineage>
</organism>
<keyword evidence="3 10" id="KW-0808">Transferase</keyword>
<comment type="function">
    <text evidence="1 10">Condenses 4-methyl-5-(beta-hydroxyethyl)thiazole monophosphate (THZ-P) and 2-methyl-4-amino-5-hydroxymethyl pyrimidine pyrophosphate (HMP-PP) to form thiamine monophosphate (TMP).</text>
</comment>
<evidence type="ECO:0000256" key="10">
    <source>
        <dbReference type="HAMAP-Rule" id="MF_00097"/>
    </source>
</evidence>
<dbReference type="InterPro" id="IPR013785">
    <property type="entry name" value="Aldolase_TIM"/>
</dbReference>
<proteinExistence type="inferred from homology"/>
<feature type="binding site" evidence="10">
    <location>
        <position position="96"/>
    </location>
    <ligand>
        <name>Mg(2+)</name>
        <dbReference type="ChEBI" id="CHEBI:18420"/>
    </ligand>
</feature>
<feature type="binding site" evidence="10">
    <location>
        <position position="76"/>
    </location>
    <ligand>
        <name>4-amino-2-methyl-5-(diphosphooxymethyl)pyrimidine</name>
        <dbReference type="ChEBI" id="CHEBI:57841"/>
    </ligand>
</feature>
<dbReference type="Proteomes" id="UP000886355">
    <property type="component" value="Unassembled WGS sequence"/>
</dbReference>
<feature type="binding site" evidence="10">
    <location>
        <position position="144"/>
    </location>
    <ligand>
        <name>4-amino-2-methyl-5-(diphosphooxymethyl)pyrimidine</name>
        <dbReference type="ChEBI" id="CHEBI:57841"/>
    </ligand>
</feature>
<dbReference type="EC" id="2.5.1.3" evidence="10"/>
<dbReference type="NCBIfam" id="TIGR00693">
    <property type="entry name" value="thiE"/>
    <property type="match status" value="1"/>
</dbReference>
<evidence type="ECO:0000256" key="4">
    <source>
        <dbReference type="ARBA" id="ARBA00022723"/>
    </source>
</evidence>
<dbReference type="HAMAP" id="MF_00097">
    <property type="entry name" value="TMP_synthase"/>
    <property type="match status" value="1"/>
</dbReference>
<comment type="caution">
    <text evidence="14">The sequence shown here is derived from an EMBL/GenBank/DDBJ whole genome shotgun (WGS) entry which is preliminary data.</text>
</comment>
<protein>
    <recommendedName>
        <fullName evidence="10">Thiamine-phosphate synthase</fullName>
        <shortName evidence="10">TP synthase</shortName>
        <shortName evidence="10">TPS</shortName>
        <ecNumber evidence="10">2.5.1.3</ecNumber>
    </recommendedName>
    <alternativeName>
        <fullName evidence="10">Thiamine-phosphate pyrophosphorylase</fullName>
        <shortName evidence="10">TMP pyrophosphorylase</shortName>
        <shortName evidence="10">TMP-PPase</shortName>
    </alternativeName>
</protein>
<dbReference type="Gene3D" id="3.20.20.70">
    <property type="entry name" value="Aldolase class I"/>
    <property type="match status" value="1"/>
</dbReference>
<dbReference type="SUPFAM" id="SSF51391">
    <property type="entry name" value="Thiamin phosphate synthase"/>
    <property type="match status" value="1"/>
</dbReference>
<dbReference type="UniPathway" id="UPA00060">
    <property type="reaction ID" value="UER00141"/>
</dbReference>
<accession>A0A7C0WU23</accession>
<evidence type="ECO:0000259" key="13">
    <source>
        <dbReference type="Pfam" id="PF02581"/>
    </source>
</evidence>
<evidence type="ECO:0000256" key="1">
    <source>
        <dbReference type="ARBA" id="ARBA00003814"/>
    </source>
</evidence>
<dbReference type="GO" id="GO:0009229">
    <property type="term" value="P:thiamine diphosphate biosynthetic process"/>
    <property type="evidence" value="ECO:0007669"/>
    <property type="project" value="UniProtKB-UniRule"/>
</dbReference>
<evidence type="ECO:0000256" key="8">
    <source>
        <dbReference type="ARBA" id="ARBA00047851"/>
    </source>
</evidence>
<evidence type="ECO:0000256" key="12">
    <source>
        <dbReference type="RuleBase" id="RU004253"/>
    </source>
</evidence>
<feature type="domain" description="Thiamine phosphate synthase/TenI" evidence="13">
    <location>
        <begin position="10"/>
        <end position="195"/>
    </location>
</feature>
<feature type="binding site" evidence="10">
    <location>
        <position position="172"/>
    </location>
    <ligand>
        <name>2-[(2R,5Z)-2-carboxy-4-methylthiazol-5(2H)-ylidene]ethyl phosphate</name>
        <dbReference type="ChEBI" id="CHEBI:62899"/>
    </ligand>
</feature>
<feature type="binding site" evidence="10">
    <location>
        <position position="115"/>
    </location>
    <ligand>
        <name>4-amino-2-methyl-5-(diphosphooxymethyl)pyrimidine</name>
        <dbReference type="ChEBI" id="CHEBI:57841"/>
    </ligand>
</feature>
<evidence type="ECO:0000256" key="7">
    <source>
        <dbReference type="ARBA" id="ARBA00047334"/>
    </source>
</evidence>
<evidence type="ECO:0000256" key="9">
    <source>
        <dbReference type="ARBA" id="ARBA00047883"/>
    </source>
</evidence>
<evidence type="ECO:0000256" key="11">
    <source>
        <dbReference type="RuleBase" id="RU003826"/>
    </source>
</evidence>
<dbReference type="InterPro" id="IPR034291">
    <property type="entry name" value="TMP_synthase"/>
</dbReference>
<evidence type="ECO:0000256" key="3">
    <source>
        <dbReference type="ARBA" id="ARBA00022679"/>
    </source>
</evidence>
<dbReference type="PANTHER" id="PTHR20857">
    <property type="entry name" value="THIAMINE-PHOSPHATE PYROPHOSPHORYLASE"/>
    <property type="match status" value="1"/>
</dbReference>
<keyword evidence="6 10" id="KW-0784">Thiamine biosynthesis</keyword>
<evidence type="ECO:0000256" key="2">
    <source>
        <dbReference type="ARBA" id="ARBA00005165"/>
    </source>
</evidence>
<feature type="binding site" evidence="10">
    <location>
        <begin position="141"/>
        <end position="143"/>
    </location>
    <ligand>
        <name>2-[(2R,5Z)-2-carboxy-4-methylthiazol-5(2H)-ylidene]ethyl phosphate</name>
        <dbReference type="ChEBI" id="CHEBI:62899"/>
    </ligand>
</feature>
<dbReference type="AlphaFoldDB" id="A0A7C0WU23"/>
<feature type="binding site" evidence="10">
    <location>
        <position position="77"/>
    </location>
    <ligand>
        <name>Mg(2+)</name>
        <dbReference type="ChEBI" id="CHEBI:18420"/>
    </ligand>
</feature>
<dbReference type="GO" id="GO:0009228">
    <property type="term" value="P:thiamine biosynthetic process"/>
    <property type="evidence" value="ECO:0007669"/>
    <property type="project" value="UniProtKB-KW"/>
</dbReference>
<evidence type="ECO:0000313" key="14">
    <source>
        <dbReference type="EMBL" id="HDL90673.1"/>
    </source>
</evidence>
<keyword evidence="4 10" id="KW-0479">Metal-binding</keyword>
<dbReference type="InterPro" id="IPR022998">
    <property type="entry name" value="ThiamineP_synth_TenI"/>
</dbReference>
<feature type="binding site" evidence="10">
    <location>
        <begin position="44"/>
        <end position="48"/>
    </location>
    <ligand>
        <name>4-amino-2-methyl-5-(diphosphooxymethyl)pyrimidine</name>
        <dbReference type="ChEBI" id="CHEBI:57841"/>
    </ligand>
</feature>
<keyword evidence="5 10" id="KW-0460">Magnesium</keyword>
<comment type="pathway">
    <text evidence="2 10 12">Cofactor biosynthesis; thiamine diphosphate biosynthesis; thiamine phosphate from 4-amino-2-methyl-5-diphosphomethylpyrimidine and 4-methyl-5-(2-phosphoethyl)-thiazole: step 1/1.</text>
</comment>
<dbReference type="Pfam" id="PF02581">
    <property type="entry name" value="TMP-TENI"/>
    <property type="match status" value="1"/>
</dbReference>
<comment type="cofactor">
    <cofactor evidence="10">
        <name>Mg(2+)</name>
        <dbReference type="ChEBI" id="CHEBI:18420"/>
    </cofactor>
    <text evidence="10">Binds 1 Mg(2+) ion per subunit.</text>
</comment>
<comment type="similarity">
    <text evidence="10 11">Belongs to the thiamine-phosphate synthase family.</text>
</comment>
<dbReference type="InterPro" id="IPR036206">
    <property type="entry name" value="ThiamineP_synth_sf"/>
</dbReference>
<dbReference type="GO" id="GO:0000287">
    <property type="term" value="F:magnesium ion binding"/>
    <property type="evidence" value="ECO:0007669"/>
    <property type="project" value="UniProtKB-UniRule"/>
</dbReference>
<dbReference type="CDD" id="cd00564">
    <property type="entry name" value="TMP_TenI"/>
    <property type="match status" value="1"/>
</dbReference>
<dbReference type="GO" id="GO:0005737">
    <property type="term" value="C:cytoplasm"/>
    <property type="evidence" value="ECO:0007669"/>
    <property type="project" value="TreeGrafter"/>
</dbReference>
<comment type="catalytic activity">
    <reaction evidence="8 10 11">
        <text>2-(2-carboxy-4-methylthiazol-5-yl)ethyl phosphate + 4-amino-2-methyl-5-(diphosphooxymethyl)pyrimidine + 2 H(+) = thiamine phosphate + CO2 + diphosphate</text>
        <dbReference type="Rhea" id="RHEA:47848"/>
        <dbReference type="ChEBI" id="CHEBI:15378"/>
        <dbReference type="ChEBI" id="CHEBI:16526"/>
        <dbReference type="ChEBI" id="CHEBI:33019"/>
        <dbReference type="ChEBI" id="CHEBI:37575"/>
        <dbReference type="ChEBI" id="CHEBI:57841"/>
        <dbReference type="ChEBI" id="CHEBI:62890"/>
        <dbReference type="EC" id="2.5.1.3"/>
    </reaction>
</comment>
<dbReference type="FunFam" id="3.20.20.70:FF:000096">
    <property type="entry name" value="Thiamine-phosphate synthase"/>
    <property type="match status" value="1"/>
</dbReference>
<sequence>MNSGKPRLTLYLVTDGRFITPGDKRGSLVDVVKMAIDGGVTVVQYREKEANTRVMVNEAEVLRRLCADQGVLFLVNDRIDVALAVDADGVHLGQDDMPVPIARKLLGPKRVIGVTVHNLDELKKAENESADYVSFAPVFATQTKPDHQRPLGVKGLSELVRHASVPCVAIGGINESNATDVFTTGVDGICIVSAIMGADDPKEAARNLLKSVKTVQDFPGT</sequence>
<comment type="catalytic activity">
    <reaction evidence="9 10 11">
        <text>2-[(2R,5Z)-2-carboxy-4-methylthiazol-5(2H)-ylidene]ethyl phosphate + 4-amino-2-methyl-5-(diphosphooxymethyl)pyrimidine + 2 H(+) = thiamine phosphate + CO2 + diphosphate</text>
        <dbReference type="Rhea" id="RHEA:47844"/>
        <dbReference type="ChEBI" id="CHEBI:15378"/>
        <dbReference type="ChEBI" id="CHEBI:16526"/>
        <dbReference type="ChEBI" id="CHEBI:33019"/>
        <dbReference type="ChEBI" id="CHEBI:37575"/>
        <dbReference type="ChEBI" id="CHEBI:57841"/>
        <dbReference type="ChEBI" id="CHEBI:62899"/>
        <dbReference type="EC" id="2.5.1.3"/>
    </reaction>
</comment>